<organism evidence="2 3">
    <name type="scientific">Dactylonectria macrodidyma</name>
    <dbReference type="NCBI Taxonomy" id="307937"/>
    <lineage>
        <taxon>Eukaryota</taxon>
        <taxon>Fungi</taxon>
        <taxon>Dikarya</taxon>
        <taxon>Ascomycota</taxon>
        <taxon>Pezizomycotina</taxon>
        <taxon>Sordariomycetes</taxon>
        <taxon>Hypocreomycetidae</taxon>
        <taxon>Hypocreales</taxon>
        <taxon>Nectriaceae</taxon>
        <taxon>Dactylonectria</taxon>
    </lineage>
</organism>
<comment type="caution">
    <text evidence="2">The sequence shown here is derived from an EMBL/GenBank/DDBJ whole genome shotgun (WGS) entry which is preliminary data.</text>
</comment>
<name>A0A9P9IM78_9HYPO</name>
<keyword evidence="3" id="KW-1185">Reference proteome</keyword>
<feature type="non-terminal residue" evidence="2">
    <location>
        <position position="1"/>
    </location>
</feature>
<evidence type="ECO:0000259" key="1">
    <source>
        <dbReference type="Pfam" id="PF06985"/>
    </source>
</evidence>
<reference evidence="2" key="1">
    <citation type="journal article" date="2021" name="Nat. Commun.">
        <title>Genetic determinants of endophytism in the Arabidopsis root mycobiome.</title>
        <authorList>
            <person name="Mesny F."/>
            <person name="Miyauchi S."/>
            <person name="Thiergart T."/>
            <person name="Pickel B."/>
            <person name="Atanasova L."/>
            <person name="Karlsson M."/>
            <person name="Huettel B."/>
            <person name="Barry K.W."/>
            <person name="Haridas S."/>
            <person name="Chen C."/>
            <person name="Bauer D."/>
            <person name="Andreopoulos W."/>
            <person name="Pangilinan J."/>
            <person name="LaButti K."/>
            <person name="Riley R."/>
            <person name="Lipzen A."/>
            <person name="Clum A."/>
            <person name="Drula E."/>
            <person name="Henrissat B."/>
            <person name="Kohler A."/>
            <person name="Grigoriev I.V."/>
            <person name="Martin F.M."/>
            <person name="Hacquard S."/>
        </authorList>
    </citation>
    <scope>NUCLEOTIDE SEQUENCE</scope>
    <source>
        <strain evidence="2">MPI-CAGE-AT-0147</strain>
    </source>
</reference>
<dbReference type="EMBL" id="JAGMUV010000022">
    <property type="protein sequence ID" value="KAH7124354.1"/>
    <property type="molecule type" value="Genomic_DNA"/>
</dbReference>
<proteinExistence type="predicted"/>
<dbReference type="Pfam" id="PF06985">
    <property type="entry name" value="HET"/>
    <property type="match status" value="1"/>
</dbReference>
<dbReference type="OrthoDB" id="5362512at2759"/>
<evidence type="ECO:0000313" key="3">
    <source>
        <dbReference type="Proteomes" id="UP000738349"/>
    </source>
</evidence>
<dbReference type="PANTHER" id="PTHR33112">
    <property type="entry name" value="DOMAIN PROTEIN, PUTATIVE-RELATED"/>
    <property type="match status" value="1"/>
</dbReference>
<dbReference type="Proteomes" id="UP000738349">
    <property type="component" value="Unassembled WGS sequence"/>
</dbReference>
<feature type="non-terminal residue" evidence="2">
    <location>
        <position position="210"/>
    </location>
</feature>
<evidence type="ECO:0000313" key="2">
    <source>
        <dbReference type="EMBL" id="KAH7124354.1"/>
    </source>
</evidence>
<dbReference type="PANTHER" id="PTHR33112:SF16">
    <property type="entry name" value="HETEROKARYON INCOMPATIBILITY DOMAIN-CONTAINING PROTEIN"/>
    <property type="match status" value="1"/>
</dbReference>
<accession>A0A9P9IM78</accession>
<dbReference type="AlphaFoldDB" id="A0A9P9IM78"/>
<protein>
    <submittedName>
        <fullName evidence="2">Heterokaryon incompatibility protein-domain-containing protein</fullName>
    </submittedName>
</protein>
<dbReference type="InterPro" id="IPR010730">
    <property type="entry name" value="HET"/>
</dbReference>
<sequence length="210" mass="24275">LQVIASPSTRSPPQFQLLREWLRDCDQKHVCKGPGNYWPTRVIFLGGPDLNILKLVKKQDMGEDYTGGDYVVLSHCWGTPTDEEKKRFCTTKPNYQHRLQGFNYDDLLKTFQDAVRVTRELQKQYLWIDSLCIIQGDDDDWEKEAGEMENVFASAYCTIAASSTSDCRDGFLEWDLDSQNIEIHDIRRGSTYTCDFNKDVDKGALSRRAW</sequence>
<gene>
    <name evidence="2" type="ORF">EDB81DRAFT_595362</name>
</gene>
<feature type="domain" description="Heterokaryon incompatibility" evidence="1">
    <location>
        <begin position="70"/>
        <end position="176"/>
    </location>
</feature>